<protein>
    <submittedName>
        <fullName evidence="2">Uncharacterized protein</fullName>
    </submittedName>
</protein>
<feature type="region of interest" description="Disordered" evidence="1">
    <location>
        <begin position="1"/>
        <end position="21"/>
    </location>
</feature>
<reference evidence="2" key="1">
    <citation type="submission" date="2019-08" db="EMBL/GenBank/DDBJ databases">
        <authorList>
            <person name="Kucharzyk K."/>
            <person name="Murdoch R.W."/>
            <person name="Higgins S."/>
            <person name="Loffler F."/>
        </authorList>
    </citation>
    <scope>NUCLEOTIDE SEQUENCE</scope>
</reference>
<feature type="compositionally biased region" description="Acidic residues" evidence="1">
    <location>
        <begin position="156"/>
        <end position="167"/>
    </location>
</feature>
<accession>A0A645CIM7</accession>
<evidence type="ECO:0000313" key="2">
    <source>
        <dbReference type="EMBL" id="MPM76807.1"/>
    </source>
</evidence>
<dbReference type="EMBL" id="VSSQ01027515">
    <property type="protein sequence ID" value="MPM76807.1"/>
    <property type="molecule type" value="Genomic_DNA"/>
</dbReference>
<comment type="caution">
    <text evidence="2">The sequence shown here is derived from an EMBL/GenBank/DDBJ whole genome shotgun (WGS) entry which is preliminary data.</text>
</comment>
<gene>
    <name evidence="2" type="ORF">SDC9_123806</name>
</gene>
<proteinExistence type="predicted"/>
<sequence length="205" mass="23539">MIEVFQEPQEPQEPSKPKESYVQSVTLKEKWEELLTSFIHGDIHMYSALLYASVSFENGLLTLEFPEYCKYSLELLSVERNAFILQQKIEEVFNEKLTLQYICNDKTLEYDFSSSKKISESEEAVFEIQDEPTKVLPFDDIPSAKPGKSASKTENEQEEDQEQEQEQEQAVFSGLVDAVLRWGGGEVLLHKKENVEEIDGGITEE</sequence>
<feature type="region of interest" description="Disordered" evidence="1">
    <location>
        <begin position="136"/>
        <end position="169"/>
    </location>
</feature>
<organism evidence="2">
    <name type="scientific">bioreactor metagenome</name>
    <dbReference type="NCBI Taxonomy" id="1076179"/>
    <lineage>
        <taxon>unclassified sequences</taxon>
        <taxon>metagenomes</taxon>
        <taxon>ecological metagenomes</taxon>
    </lineage>
</organism>
<dbReference type="AlphaFoldDB" id="A0A645CIM7"/>
<evidence type="ECO:0000256" key="1">
    <source>
        <dbReference type="SAM" id="MobiDB-lite"/>
    </source>
</evidence>
<name>A0A645CIM7_9ZZZZ</name>